<evidence type="ECO:0000313" key="16">
    <source>
        <dbReference type="Proteomes" id="UP000091820"/>
    </source>
</evidence>
<dbReference type="GO" id="GO:0005737">
    <property type="term" value="C:cytoplasm"/>
    <property type="evidence" value="ECO:0007669"/>
    <property type="project" value="UniProtKB-SubCell"/>
</dbReference>
<keyword evidence="6" id="KW-0963">Cytoplasm</keyword>
<dbReference type="GO" id="GO:0046872">
    <property type="term" value="F:metal ion binding"/>
    <property type="evidence" value="ECO:0007669"/>
    <property type="project" value="UniProtKB-KW"/>
</dbReference>
<evidence type="ECO:0000256" key="10">
    <source>
        <dbReference type="ARBA" id="ARBA00023242"/>
    </source>
</evidence>
<dbReference type="Proteomes" id="UP000091820">
    <property type="component" value="Unassembled WGS sequence"/>
</dbReference>
<evidence type="ECO:0000256" key="11">
    <source>
        <dbReference type="ARBA" id="ARBA00037258"/>
    </source>
</evidence>
<evidence type="ECO:0000256" key="14">
    <source>
        <dbReference type="ARBA" id="ARBA00047820"/>
    </source>
</evidence>
<evidence type="ECO:0000256" key="9">
    <source>
        <dbReference type="ARBA" id="ARBA00022842"/>
    </source>
</evidence>
<dbReference type="FunFam" id="3.40.50.1000:FF:000051">
    <property type="entry name" value="Phospholysine phosphohistidine inorganic pyrophosphate phosphatase"/>
    <property type="match status" value="1"/>
</dbReference>
<evidence type="ECO:0000256" key="7">
    <source>
        <dbReference type="ARBA" id="ARBA00022723"/>
    </source>
</evidence>
<dbReference type="STRING" id="37001.A0A1A9WGT9"/>
<evidence type="ECO:0000256" key="5">
    <source>
        <dbReference type="ARBA" id="ARBA00012146"/>
    </source>
</evidence>
<accession>A0A1A9WGT9</accession>
<dbReference type="EC" id="3.6.1.1" evidence="5"/>
<reference evidence="15" key="2">
    <citation type="submission" date="2020-05" db="UniProtKB">
        <authorList>
            <consortium name="EnsemblMetazoa"/>
        </authorList>
    </citation>
    <scope>IDENTIFICATION</scope>
    <source>
        <strain evidence="15">IAEA</strain>
    </source>
</reference>
<dbReference type="PANTHER" id="PTHR19288:SF46">
    <property type="entry name" value="HALOACID DEHALOGENASE-LIKE HYDROLASE DOMAIN-CONTAINING PROTEIN 2"/>
    <property type="match status" value="1"/>
</dbReference>
<reference evidence="16" key="1">
    <citation type="submission" date="2014-03" db="EMBL/GenBank/DDBJ databases">
        <authorList>
            <person name="Aksoy S."/>
            <person name="Warren W."/>
            <person name="Wilson R.K."/>
        </authorList>
    </citation>
    <scope>NUCLEOTIDE SEQUENCE [LARGE SCALE GENOMIC DNA]</scope>
    <source>
        <strain evidence="16">IAEA</strain>
    </source>
</reference>
<organism evidence="15 16">
    <name type="scientific">Glossina brevipalpis</name>
    <dbReference type="NCBI Taxonomy" id="37001"/>
    <lineage>
        <taxon>Eukaryota</taxon>
        <taxon>Metazoa</taxon>
        <taxon>Ecdysozoa</taxon>
        <taxon>Arthropoda</taxon>
        <taxon>Hexapoda</taxon>
        <taxon>Insecta</taxon>
        <taxon>Pterygota</taxon>
        <taxon>Neoptera</taxon>
        <taxon>Endopterygota</taxon>
        <taxon>Diptera</taxon>
        <taxon>Brachycera</taxon>
        <taxon>Muscomorpha</taxon>
        <taxon>Hippoboscoidea</taxon>
        <taxon>Glossinidae</taxon>
        <taxon>Glossina</taxon>
    </lineage>
</organism>
<evidence type="ECO:0000256" key="12">
    <source>
        <dbReference type="ARBA" id="ARBA00039357"/>
    </source>
</evidence>
<dbReference type="NCBIfam" id="TIGR01458">
    <property type="entry name" value="HAD-SF-IIA-hyp3"/>
    <property type="match status" value="1"/>
</dbReference>
<proteinExistence type="inferred from homology"/>
<dbReference type="Gene3D" id="3.40.50.1000">
    <property type="entry name" value="HAD superfamily/HAD-like"/>
    <property type="match status" value="2"/>
</dbReference>
<dbReference type="InterPro" id="IPR006355">
    <property type="entry name" value="LHPP/HDHD2"/>
</dbReference>
<dbReference type="AlphaFoldDB" id="A0A1A9WGT9"/>
<comment type="function">
    <text evidence="11">Phosphatase that hydrolyzes imidodiphosphate, 3-phosphohistidine and 6-phospholysine. Has broad substrate specificity and can also hydrolyze inorganic diphosphate, but with lower efficiency.</text>
</comment>
<dbReference type="VEuPathDB" id="VectorBase:GBRI019184"/>
<dbReference type="EnsemblMetazoa" id="GBRI019184-RA">
    <property type="protein sequence ID" value="GBRI019184-PA"/>
    <property type="gene ID" value="GBRI019184"/>
</dbReference>
<evidence type="ECO:0000256" key="4">
    <source>
        <dbReference type="ARBA" id="ARBA00007958"/>
    </source>
</evidence>
<dbReference type="Pfam" id="PF13242">
    <property type="entry name" value="Hydrolase_like"/>
    <property type="match status" value="1"/>
</dbReference>
<dbReference type="PANTHER" id="PTHR19288">
    <property type="entry name" value="4-NITROPHENYLPHOSPHATASE-RELATED"/>
    <property type="match status" value="1"/>
</dbReference>
<dbReference type="GO" id="GO:0005634">
    <property type="term" value="C:nucleus"/>
    <property type="evidence" value="ECO:0007669"/>
    <property type="project" value="UniProtKB-SubCell"/>
</dbReference>
<comment type="catalytic activity">
    <reaction evidence="14">
        <text>diphosphate + H2O = 2 phosphate + H(+)</text>
        <dbReference type="Rhea" id="RHEA:24576"/>
        <dbReference type="ChEBI" id="CHEBI:15377"/>
        <dbReference type="ChEBI" id="CHEBI:15378"/>
        <dbReference type="ChEBI" id="CHEBI:33019"/>
        <dbReference type="ChEBI" id="CHEBI:43474"/>
        <dbReference type="EC" id="3.6.1.1"/>
    </reaction>
</comment>
<comment type="similarity">
    <text evidence="4">Belongs to the HAD-like hydrolase superfamily.</text>
</comment>
<comment type="subcellular location">
    <subcellularLocation>
        <location evidence="3">Cytoplasm</location>
    </subcellularLocation>
    <subcellularLocation>
        <location evidence="2">Nucleus</location>
    </subcellularLocation>
</comment>
<keyword evidence="7" id="KW-0479">Metal-binding</keyword>
<name>A0A1A9WGT9_9MUSC</name>
<evidence type="ECO:0000256" key="6">
    <source>
        <dbReference type="ARBA" id="ARBA00022490"/>
    </source>
</evidence>
<dbReference type="GO" id="GO:0004427">
    <property type="term" value="F:inorganic diphosphate phosphatase activity"/>
    <property type="evidence" value="ECO:0007669"/>
    <property type="project" value="UniProtKB-EC"/>
</dbReference>
<dbReference type="InterPro" id="IPR006357">
    <property type="entry name" value="HAD-SF_hydro_IIA"/>
</dbReference>
<dbReference type="Pfam" id="PF13344">
    <property type="entry name" value="Hydrolase_6"/>
    <property type="match status" value="1"/>
</dbReference>
<dbReference type="InterPro" id="IPR036412">
    <property type="entry name" value="HAD-like_sf"/>
</dbReference>
<dbReference type="GO" id="GO:0016791">
    <property type="term" value="F:phosphatase activity"/>
    <property type="evidence" value="ECO:0007669"/>
    <property type="project" value="InterPro"/>
</dbReference>
<dbReference type="SUPFAM" id="SSF56784">
    <property type="entry name" value="HAD-like"/>
    <property type="match status" value="1"/>
</dbReference>
<evidence type="ECO:0000313" key="15">
    <source>
        <dbReference type="EnsemblMetazoa" id="GBRI019184-PA"/>
    </source>
</evidence>
<evidence type="ECO:0000256" key="1">
    <source>
        <dbReference type="ARBA" id="ARBA00001946"/>
    </source>
</evidence>
<keyword evidence="8" id="KW-0378">Hydrolase</keyword>
<sequence length="285" mass="32372">MDLYNSFISICKEKFYKAQMLRRLLENAVLKSKPLNLNGTLHVEYEPIPNSIQALNRLRYEGIAVKFVTNSDKLSNRTLLNRLLAAGFTIQQKEIHSSLSAGVKYVCKNNLNPYYLVSKDARMDFPENDEKRPFDSVMIGLAPEEYSYENLNKAFNILLTNKNAKLIAMQKGKYYKRKNDLTLGPGLYVKGVEYVVGAKAIILGKPNAYFFRSAIDDDVNVNECVMIGDDIRDDIMGAMKVGFKAIQVKTGKYLPDIVAVPSPTILVENFCEAVDWILENRYKKI</sequence>
<comment type="cofactor">
    <cofactor evidence="1">
        <name>Mg(2+)</name>
        <dbReference type="ChEBI" id="CHEBI:18420"/>
    </cofactor>
</comment>
<protein>
    <recommendedName>
        <fullName evidence="13">Haloacid dehalogenase-like hydrolase domain-containing protein 2</fullName>
        <ecNumber evidence="5">3.6.1.1</ecNumber>
    </recommendedName>
    <alternativeName>
        <fullName evidence="12">Phospholysine phosphohistidine inorganic pyrophosphate phosphatase</fullName>
    </alternativeName>
</protein>
<keyword evidence="9" id="KW-0460">Magnesium</keyword>
<evidence type="ECO:0000256" key="2">
    <source>
        <dbReference type="ARBA" id="ARBA00004123"/>
    </source>
</evidence>
<evidence type="ECO:0000256" key="13">
    <source>
        <dbReference type="ARBA" id="ARBA00039666"/>
    </source>
</evidence>
<dbReference type="InterPro" id="IPR023214">
    <property type="entry name" value="HAD_sf"/>
</dbReference>
<evidence type="ECO:0000256" key="8">
    <source>
        <dbReference type="ARBA" id="ARBA00022801"/>
    </source>
</evidence>
<keyword evidence="10" id="KW-0539">Nucleus</keyword>
<keyword evidence="16" id="KW-1185">Reference proteome</keyword>
<evidence type="ECO:0000256" key="3">
    <source>
        <dbReference type="ARBA" id="ARBA00004496"/>
    </source>
</evidence>